<dbReference type="EMBL" id="JADIMW010000080">
    <property type="protein sequence ID" value="MBO8438764.1"/>
    <property type="molecule type" value="Genomic_DNA"/>
</dbReference>
<dbReference type="AlphaFoldDB" id="A0A9D9E814"/>
<dbReference type="Gene3D" id="2.40.160.130">
    <property type="entry name" value="Capsule assembly protein Wzi"/>
    <property type="match status" value="1"/>
</dbReference>
<dbReference type="Proteomes" id="UP000823636">
    <property type="component" value="Unassembled WGS sequence"/>
</dbReference>
<name>A0A9D9E814_9BACT</name>
<proteinExistence type="predicted"/>
<organism evidence="1 2">
    <name type="scientific">Candidatus Caccoplasma merdipullorum</name>
    <dbReference type="NCBI Taxonomy" id="2840718"/>
    <lineage>
        <taxon>Bacteria</taxon>
        <taxon>Pseudomonadati</taxon>
        <taxon>Bacteroidota</taxon>
        <taxon>Bacteroidia</taxon>
        <taxon>Bacteroidales</taxon>
        <taxon>Bacteroidaceae</taxon>
        <taxon>Bacteroidaceae incertae sedis</taxon>
        <taxon>Candidatus Caccoplasma</taxon>
    </lineage>
</organism>
<evidence type="ECO:0000313" key="2">
    <source>
        <dbReference type="Proteomes" id="UP000823636"/>
    </source>
</evidence>
<evidence type="ECO:0000313" key="1">
    <source>
        <dbReference type="EMBL" id="MBO8438764.1"/>
    </source>
</evidence>
<dbReference type="InterPro" id="IPR038636">
    <property type="entry name" value="Wzi_sf"/>
</dbReference>
<reference evidence="1" key="1">
    <citation type="submission" date="2020-10" db="EMBL/GenBank/DDBJ databases">
        <authorList>
            <person name="Gilroy R."/>
        </authorList>
    </citation>
    <scope>NUCLEOTIDE SEQUENCE</scope>
    <source>
        <strain evidence="1">G3-4614</strain>
    </source>
</reference>
<comment type="caution">
    <text evidence="1">The sequence shown here is derived from an EMBL/GenBank/DDBJ whole genome shotgun (WGS) entry which is preliminary data.</text>
</comment>
<reference evidence="1" key="2">
    <citation type="journal article" date="2021" name="PeerJ">
        <title>Extensive microbial diversity within the chicken gut microbiome revealed by metagenomics and culture.</title>
        <authorList>
            <person name="Gilroy R."/>
            <person name="Ravi A."/>
            <person name="Getino M."/>
            <person name="Pursley I."/>
            <person name="Horton D.L."/>
            <person name="Alikhan N.F."/>
            <person name="Baker D."/>
            <person name="Gharbi K."/>
            <person name="Hall N."/>
            <person name="Watson M."/>
            <person name="Adriaenssens E.M."/>
            <person name="Foster-Nyarko E."/>
            <person name="Jarju S."/>
            <person name="Secka A."/>
            <person name="Antonio M."/>
            <person name="Oren A."/>
            <person name="Chaudhuri R.R."/>
            <person name="La Ragione R."/>
            <person name="Hildebrand F."/>
            <person name="Pallen M.J."/>
        </authorList>
    </citation>
    <scope>NUCLEOTIDE SEQUENCE</scope>
    <source>
        <strain evidence="1">G3-4614</strain>
    </source>
</reference>
<protein>
    <recommendedName>
        <fullName evidence="3">Capsule assembly Wzi family protein</fullName>
    </recommendedName>
</protein>
<evidence type="ECO:0008006" key="3">
    <source>
        <dbReference type="Google" id="ProtNLM"/>
    </source>
</evidence>
<accession>A0A9D9E814</accession>
<sequence length="517" mass="57982">MNRAILIIMILMTHAVRAEEFTMRYSVEADIYGGGGEYTPFYMMNNTSGVVSYKPNSGYIRAGIFKDAVKDKKFTYAFGLELVGGYRNDADIYLQQAYIDARLKSWSIFAGAREEYSMLWDKELSGGSMIWSGNSRPIPQVYIGLPEFTEVPFAKGLFRARGGLSYGWYVDYPYQKEMRSPDTRYTQGLLYHRKNLVLEIGRADRSFYGVIGIDMAAQFGGTVKNVQQTDGTYRDVKFKSGIKEYFKVLVPLSGGDDSPQIDQVNVTGNHVGIYILSLGYRKSGWDIKAYYEHYFDDHSGMIFKNKCDGLWGLSITTDKTFPVEGFTFEIMNATNQSGPFLYDATQSIPIQISAGDHYYGHVLYNGWTHRGHTMGTPFITSPLYNGDGFLGITNNLSRAYHAGIRGTIIDGLKYRVLASYQKGWGTPYAPSIDIMHEFSALLELKYTPQQLSGWDFVLSGAIDAGTLYGDNWGIRIGVKKSGTLIPWPLKKQKTIIPASVKQSDTAIANKNKNTGFL</sequence>
<gene>
    <name evidence="1" type="ORF">IAC54_07710</name>
</gene>